<feature type="region of interest" description="Disordered" evidence="1">
    <location>
        <begin position="23"/>
        <end position="81"/>
    </location>
</feature>
<feature type="compositionally biased region" description="Low complexity" evidence="1">
    <location>
        <begin position="30"/>
        <end position="47"/>
    </location>
</feature>
<proteinExistence type="predicted"/>
<protein>
    <submittedName>
        <fullName evidence="2">Uncharacterized protein</fullName>
    </submittedName>
</protein>
<evidence type="ECO:0000313" key="3">
    <source>
        <dbReference type="Proteomes" id="UP000784294"/>
    </source>
</evidence>
<reference evidence="2" key="1">
    <citation type="submission" date="2018-11" db="EMBL/GenBank/DDBJ databases">
        <authorList>
            <consortium name="Pathogen Informatics"/>
        </authorList>
    </citation>
    <scope>NUCLEOTIDE SEQUENCE</scope>
</reference>
<sequence>MPATPAGYNSDFREVYAHCVPGARARQTRSPPMSSADSPSSRPSHLSNAVVTSIGATPPFGEGYADNEGAEGSTGSDLETRQQTRLPNYCLGDGIWHLATKGHCECAPGFQADDWKADCLGWSILSLIASQLNLVS</sequence>
<evidence type="ECO:0000256" key="1">
    <source>
        <dbReference type="SAM" id="MobiDB-lite"/>
    </source>
</evidence>
<name>A0A3S5CRV6_9PLAT</name>
<dbReference type="Proteomes" id="UP000784294">
    <property type="component" value="Unassembled WGS sequence"/>
</dbReference>
<organism evidence="2 3">
    <name type="scientific">Protopolystoma xenopodis</name>
    <dbReference type="NCBI Taxonomy" id="117903"/>
    <lineage>
        <taxon>Eukaryota</taxon>
        <taxon>Metazoa</taxon>
        <taxon>Spiralia</taxon>
        <taxon>Lophotrochozoa</taxon>
        <taxon>Platyhelminthes</taxon>
        <taxon>Monogenea</taxon>
        <taxon>Polyopisthocotylea</taxon>
        <taxon>Polystomatidea</taxon>
        <taxon>Polystomatidae</taxon>
        <taxon>Protopolystoma</taxon>
    </lineage>
</organism>
<evidence type="ECO:0000313" key="2">
    <source>
        <dbReference type="EMBL" id="VEL31347.1"/>
    </source>
</evidence>
<keyword evidence="3" id="KW-1185">Reference proteome</keyword>
<comment type="caution">
    <text evidence="2">The sequence shown here is derived from an EMBL/GenBank/DDBJ whole genome shotgun (WGS) entry which is preliminary data.</text>
</comment>
<gene>
    <name evidence="2" type="ORF">PXEA_LOCUS24787</name>
</gene>
<accession>A0A3S5CRV6</accession>
<dbReference type="AlphaFoldDB" id="A0A3S5CRV6"/>
<dbReference type="EMBL" id="CAAALY010121382">
    <property type="protein sequence ID" value="VEL31347.1"/>
    <property type="molecule type" value="Genomic_DNA"/>
</dbReference>